<accession>A0A7J6L212</accession>
<evidence type="ECO:0000313" key="3">
    <source>
        <dbReference type="Proteomes" id="UP000572268"/>
    </source>
</evidence>
<sequence length="345" mass="38438">MSAIKLEQVLKRYNGATSEEEGDTFQHWLTKFELGPAWDVYESLPAATTATKGALVTAMEAAFSPTKSDAWVQFQARDFREGTDPSTAPSVLAERFVAGLPSSAAEQIRLLAAPEGPISHSKSPRVYVQVQSKLKCVSVLDTGSAVSLVSSETSASMVFSCITLVAGYLALWQLMFLPPLMWHWKDDQPPLNPIYSRLAKYPVKLTAQQEQQYDQELSSWISSGWLIPCAWTLLYILIKWCDIEAPDSYVDDIYVADKALVPKVVEQFRLFGLPCKEPEPLGAGARVLGLELVDDHGDLCWTRRPDWCGRLTSHYPICDWLRPATSYLKRICCEGLGSNAAWDRP</sequence>
<dbReference type="EMBL" id="JABANN010000881">
    <property type="protein sequence ID" value="KAF4652726.1"/>
    <property type="molecule type" value="Genomic_DNA"/>
</dbReference>
<protein>
    <recommendedName>
        <fullName evidence="1">DUF7047 domain-containing protein</fullName>
    </recommendedName>
</protein>
<comment type="caution">
    <text evidence="2">The sequence shown here is derived from an EMBL/GenBank/DDBJ whole genome shotgun (WGS) entry which is preliminary data.</text>
</comment>
<evidence type="ECO:0000313" key="2">
    <source>
        <dbReference type="EMBL" id="KAF4652726.1"/>
    </source>
</evidence>
<reference evidence="2 3" key="1">
    <citation type="submission" date="2020-04" db="EMBL/GenBank/DDBJ databases">
        <title>Perkinsus olseni comparative genomics.</title>
        <authorList>
            <person name="Bogema D.R."/>
        </authorList>
    </citation>
    <scope>NUCLEOTIDE SEQUENCE [LARGE SCALE GENOMIC DNA]</scope>
    <source>
        <strain evidence="2">ATCC PRA-31</strain>
    </source>
</reference>
<feature type="non-terminal residue" evidence="2">
    <location>
        <position position="345"/>
    </location>
</feature>
<proteinExistence type="predicted"/>
<dbReference type="Pfam" id="PF23088">
    <property type="entry name" value="DUF7047"/>
    <property type="match status" value="1"/>
</dbReference>
<name>A0A7J6L212_PEROL</name>
<dbReference type="InterPro" id="IPR055475">
    <property type="entry name" value="DUF7047"/>
</dbReference>
<gene>
    <name evidence="2" type="ORF">FOL46_009542</name>
</gene>
<organism evidence="2 3">
    <name type="scientific">Perkinsus olseni</name>
    <name type="common">Perkinsus atlanticus</name>
    <dbReference type="NCBI Taxonomy" id="32597"/>
    <lineage>
        <taxon>Eukaryota</taxon>
        <taxon>Sar</taxon>
        <taxon>Alveolata</taxon>
        <taxon>Perkinsozoa</taxon>
        <taxon>Perkinsea</taxon>
        <taxon>Perkinsida</taxon>
        <taxon>Perkinsidae</taxon>
        <taxon>Perkinsus</taxon>
    </lineage>
</organism>
<feature type="domain" description="DUF7047" evidence="1">
    <location>
        <begin position="307"/>
        <end position="345"/>
    </location>
</feature>
<evidence type="ECO:0000259" key="1">
    <source>
        <dbReference type="Pfam" id="PF23088"/>
    </source>
</evidence>
<dbReference type="AlphaFoldDB" id="A0A7J6L212"/>
<dbReference type="Proteomes" id="UP000572268">
    <property type="component" value="Unassembled WGS sequence"/>
</dbReference>